<feature type="non-terminal residue" evidence="1">
    <location>
        <position position="53"/>
    </location>
</feature>
<name>A0A381W9L2_9ZZZZ</name>
<proteinExistence type="predicted"/>
<sequence>MLKVLVEVIWIDSPFKKAPPFFSAKKHLSAAGLYITPTIVSPLYCSPIDTAKM</sequence>
<dbReference type="AlphaFoldDB" id="A0A381W9L2"/>
<gene>
    <name evidence="1" type="ORF">METZ01_LOCUS101457</name>
</gene>
<evidence type="ECO:0000313" key="1">
    <source>
        <dbReference type="EMBL" id="SVA48603.1"/>
    </source>
</evidence>
<organism evidence="1">
    <name type="scientific">marine metagenome</name>
    <dbReference type="NCBI Taxonomy" id="408172"/>
    <lineage>
        <taxon>unclassified sequences</taxon>
        <taxon>metagenomes</taxon>
        <taxon>ecological metagenomes</taxon>
    </lineage>
</organism>
<protein>
    <submittedName>
        <fullName evidence="1">Uncharacterized protein</fullName>
    </submittedName>
</protein>
<reference evidence="1" key="1">
    <citation type="submission" date="2018-05" db="EMBL/GenBank/DDBJ databases">
        <authorList>
            <person name="Lanie J.A."/>
            <person name="Ng W.-L."/>
            <person name="Kazmierczak K.M."/>
            <person name="Andrzejewski T.M."/>
            <person name="Davidsen T.M."/>
            <person name="Wayne K.J."/>
            <person name="Tettelin H."/>
            <person name="Glass J.I."/>
            <person name="Rusch D."/>
            <person name="Podicherti R."/>
            <person name="Tsui H.-C.T."/>
            <person name="Winkler M.E."/>
        </authorList>
    </citation>
    <scope>NUCLEOTIDE SEQUENCE</scope>
</reference>
<accession>A0A381W9L2</accession>
<dbReference type="EMBL" id="UINC01010971">
    <property type="protein sequence ID" value="SVA48603.1"/>
    <property type="molecule type" value="Genomic_DNA"/>
</dbReference>